<dbReference type="RefSeq" id="WP_327794812.1">
    <property type="nucleotide sequence ID" value="NZ_JADQAZ010000003.1"/>
</dbReference>
<dbReference type="PROSITE" id="PS00455">
    <property type="entry name" value="AMP_BINDING"/>
    <property type="match status" value="1"/>
</dbReference>
<dbReference type="InterPro" id="IPR020845">
    <property type="entry name" value="AMP-binding_CS"/>
</dbReference>
<name>A0AAP2CQS0_9RHOB</name>
<comment type="catalytic activity">
    <reaction evidence="5">
        <text>3-(methylsulfanyl)propanoate + ATP + CoA = 3-(methylsulfanyl)propanoyl-CoA + AMP + diphosphate</text>
        <dbReference type="Rhea" id="RHEA:43052"/>
        <dbReference type="ChEBI" id="CHEBI:30616"/>
        <dbReference type="ChEBI" id="CHEBI:33019"/>
        <dbReference type="ChEBI" id="CHEBI:49016"/>
        <dbReference type="ChEBI" id="CHEBI:57287"/>
        <dbReference type="ChEBI" id="CHEBI:82815"/>
        <dbReference type="ChEBI" id="CHEBI:456215"/>
        <dbReference type="EC" id="6.2.1.44"/>
    </reaction>
    <physiologicalReaction direction="left-to-right" evidence="5">
        <dbReference type="Rhea" id="RHEA:43053"/>
    </physiologicalReaction>
</comment>
<keyword evidence="4" id="KW-0443">Lipid metabolism</keyword>
<feature type="domain" description="AMP-binding enzyme C-terminal" evidence="9">
    <location>
        <begin position="455"/>
        <end position="529"/>
    </location>
</feature>
<dbReference type="AlphaFoldDB" id="A0AAP2CQS0"/>
<protein>
    <recommendedName>
        <fullName evidence="7">3-methylmercaptopropionyl-CoA ligase</fullName>
        <ecNumber evidence="6">6.2.1.44</ecNumber>
    </recommendedName>
</protein>
<feature type="domain" description="AMP-dependent synthetase/ligase" evidence="8">
    <location>
        <begin position="27"/>
        <end position="405"/>
    </location>
</feature>
<organism evidence="10 11">
    <name type="scientific">Harenicola maris</name>
    <dbReference type="NCBI Taxonomy" id="2841044"/>
    <lineage>
        <taxon>Bacteria</taxon>
        <taxon>Pseudomonadati</taxon>
        <taxon>Pseudomonadota</taxon>
        <taxon>Alphaproteobacteria</taxon>
        <taxon>Rhodobacterales</taxon>
        <taxon>Paracoccaceae</taxon>
        <taxon>Harenicola</taxon>
    </lineage>
</organism>
<dbReference type="FunFam" id="3.30.300.30:FF:000008">
    <property type="entry name" value="2,3-dihydroxybenzoate-AMP ligase"/>
    <property type="match status" value="1"/>
</dbReference>
<dbReference type="GO" id="GO:0006631">
    <property type="term" value="P:fatty acid metabolic process"/>
    <property type="evidence" value="ECO:0007669"/>
    <property type="project" value="UniProtKB-KW"/>
</dbReference>
<dbReference type="Pfam" id="PF13193">
    <property type="entry name" value="AMP-binding_C"/>
    <property type="match status" value="1"/>
</dbReference>
<evidence type="ECO:0000313" key="10">
    <source>
        <dbReference type="EMBL" id="MBT0958584.1"/>
    </source>
</evidence>
<evidence type="ECO:0000313" key="11">
    <source>
        <dbReference type="Proteomes" id="UP001315686"/>
    </source>
</evidence>
<evidence type="ECO:0000259" key="8">
    <source>
        <dbReference type="Pfam" id="PF00501"/>
    </source>
</evidence>
<evidence type="ECO:0000256" key="2">
    <source>
        <dbReference type="ARBA" id="ARBA00022598"/>
    </source>
</evidence>
<dbReference type="PANTHER" id="PTHR43859:SF4">
    <property type="entry name" value="BUTANOATE--COA LIGASE AAE1-RELATED"/>
    <property type="match status" value="1"/>
</dbReference>
<dbReference type="Proteomes" id="UP001315686">
    <property type="component" value="Unassembled WGS sequence"/>
</dbReference>
<evidence type="ECO:0000259" key="9">
    <source>
        <dbReference type="Pfam" id="PF13193"/>
    </source>
</evidence>
<evidence type="ECO:0000256" key="4">
    <source>
        <dbReference type="ARBA" id="ARBA00023098"/>
    </source>
</evidence>
<dbReference type="InterPro" id="IPR045851">
    <property type="entry name" value="AMP-bd_C_sf"/>
</dbReference>
<dbReference type="CDD" id="cd12118">
    <property type="entry name" value="ttLC_FACS_AEE21_like"/>
    <property type="match status" value="1"/>
</dbReference>
<dbReference type="Gene3D" id="3.30.300.30">
    <property type="match status" value="1"/>
</dbReference>
<dbReference type="SUPFAM" id="SSF56801">
    <property type="entry name" value="Acetyl-CoA synthetase-like"/>
    <property type="match status" value="1"/>
</dbReference>
<dbReference type="EC" id="6.2.1.44" evidence="6"/>
<dbReference type="EMBL" id="JADQAZ010000003">
    <property type="protein sequence ID" value="MBT0958584.1"/>
    <property type="molecule type" value="Genomic_DNA"/>
</dbReference>
<evidence type="ECO:0000256" key="6">
    <source>
        <dbReference type="ARBA" id="ARBA00066616"/>
    </source>
</evidence>
<evidence type="ECO:0000256" key="1">
    <source>
        <dbReference type="ARBA" id="ARBA00006432"/>
    </source>
</evidence>
<dbReference type="Pfam" id="PF00501">
    <property type="entry name" value="AMP-binding"/>
    <property type="match status" value="1"/>
</dbReference>
<keyword evidence="2" id="KW-0436">Ligase</keyword>
<dbReference type="InterPro" id="IPR000873">
    <property type="entry name" value="AMP-dep_synth/lig_dom"/>
</dbReference>
<dbReference type="Gene3D" id="3.40.50.12780">
    <property type="entry name" value="N-terminal domain of ligase-like"/>
    <property type="match status" value="1"/>
</dbReference>
<proteinExistence type="inferred from homology"/>
<dbReference type="InterPro" id="IPR025110">
    <property type="entry name" value="AMP-bd_C"/>
</dbReference>
<comment type="similarity">
    <text evidence="1">Belongs to the ATP-dependent AMP-binding enzyme family.</text>
</comment>
<evidence type="ECO:0000256" key="7">
    <source>
        <dbReference type="ARBA" id="ARBA00067668"/>
    </source>
</evidence>
<evidence type="ECO:0000256" key="5">
    <source>
        <dbReference type="ARBA" id="ARBA00051915"/>
    </source>
</evidence>
<reference evidence="10 11" key="1">
    <citation type="journal article" date="2021" name="Arch. Microbiol.">
        <title>Harenicola maris gen. nov., sp. nov. isolated from the Sea of Japan shallow sediments.</title>
        <authorList>
            <person name="Romanenko L.A."/>
            <person name="Kurilenko V.V."/>
            <person name="Chernysheva N.Y."/>
            <person name="Tekutyeva L.A."/>
            <person name="Velansky P.V."/>
            <person name="Svetashev V.I."/>
            <person name="Isaeva M.P."/>
        </authorList>
    </citation>
    <scope>NUCLEOTIDE SEQUENCE [LARGE SCALE GENOMIC DNA]</scope>
    <source>
        <strain evidence="10 11">KMM 3653</strain>
    </source>
</reference>
<dbReference type="InterPro" id="IPR042099">
    <property type="entry name" value="ANL_N_sf"/>
</dbReference>
<gene>
    <name evidence="10" type="ORF">IV417_14435</name>
</gene>
<keyword evidence="3" id="KW-0276">Fatty acid metabolism</keyword>
<keyword evidence="11" id="KW-1185">Reference proteome</keyword>
<accession>A0AAP2CQS0</accession>
<dbReference type="NCBIfam" id="NF006020">
    <property type="entry name" value="PRK08162.1"/>
    <property type="match status" value="1"/>
</dbReference>
<evidence type="ECO:0000256" key="3">
    <source>
        <dbReference type="ARBA" id="ARBA00022832"/>
    </source>
</evidence>
<comment type="caution">
    <text evidence="10">The sequence shown here is derived from an EMBL/GenBank/DDBJ whole genome shotgun (WGS) entry which is preliminary data.</text>
</comment>
<sequence>MGWLADEDGLGKRAANFVPLTPLSHLNRAARVFPNRLALAYGDYRLTYTEYHAQVSRLASGLAARGIEPGDVVATLLPNIPAQAEAHFGVPACGAVLNTINTRLETDTVAYIFDHGEARLVLVDTQFIDLAEAAKAQMQGDGPEIIEVPDEAAGYPATGRHTTYAELLAQGRPDAPWIMPGDEWESLSLNYTSGTTGRPKGVVYHHRGAYLMTMGTVISWRMVLHPVFLTIVPLFHCNGWNHTWMMPVLGGTVVCCRDITAKAIYDAIADEGVTHFGGAPIVLNAIVNAAEGDRRAFDHKVEVFTAGAPPAAATLAAIETLGFNVTQVYGLTETYGHVTECIWDGVSWDGLDHSEKSAIKARQGVPFPMMEDITVMDEGMKNIPMDGKTQGEIVIRGNAVMKGYFKNPEATEESFAGGYFHSGDIAVQHPDGYIQISDRAKDIIISGGENVSSVEVEGALMHHPAVSLCAVVAKPDETWGEVPCAFVELKEGAEVTEADLITFVRSRLAGFKTPKAVVFQELPKTSTGKIQKFELRAALKQA</sequence>
<dbReference type="PANTHER" id="PTHR43859">
    <property type="entry name" value="ACYL-ACTIVATING ENZYME"/>
    <property type="match status" value="1"/>
</dbReference>
<dbReference type="GO" id="GO:0016874">
    <property type="term" value="F:ligase activity"/>
    <property type="evidence" value="ECO:0007669"/>
    <property type="project" value="UniProtKB-KW"/>
</dbReference>